<dbReference type="Proteomes" id="UP001500618">
    <property type="component" value="Unassembled WGS sequence"/>
</dbReference>
<proteinExistence type="inferred from homology"/>
<dbReference type="PROSITE" id="PS50931">
    <property type="entry name" value="HTH_LYSR"/>
    <property type="match status" value="1"/>
</dbReference>
<dbReference type="InterPro" id="IPR036390">
    <property type="entry name" value="WH_DNA-bd_sf"/>
</dbReference>
<organism evidence="7 8">
    <name type="scientific">Fodinicola feengrottensis</name>
    <dbReference type="NCBI Taxonomy" id="435914"/>
    <lineage>
        <taxon>Bacteria</taxon>
        <taxon>Bacillati</taxon>
        <taxon>Actinomycetota</taxon>
        <taxon>Actinomycetes</taxon>
        <taxon>Mycobacteriales</taxon>
        <taxon>Fodinicola</taxon>
    </lineage>
</organism>
<evidence type="ECO:0000256" key="1">
    <source>
        <dbReference type="ARBA" id="ARBA00009437"/>
    </source>
</evidence>
<keyword evidence="4" id="KW-0010">Activator</keyword>
<evidence type="ECO:0000313" key="7">
    <source>
        <dbReference type="EMBL" id="GAA1719436.1"/>
    </source>
</evidence>
<dbReference type="PRINTS" id="PR00039">
    <property type="entry name" value="HTHLYSR"/>
</dbReference>
<gene>
    <name evidence="7" type="ORF">GCM10009765_79750</name>
</gene>
<keyword evidence="8" id="KW-1185">Reference proteome</keyword>
<evidence type="ECO:0000256" key="2">
    <source>
        <dbReference type="ARBA" id="ARBA00023015"/>
    </source>
</evidence>
<dbReference type="RefSeq" id="WP_163570119.1">
    <property type="nucleotide sequence ID" value="NZ_BAAANY010000043.1"/>
</dbReference>
<dbReference type="Pfam" id="PF03466">
    <property type="entry name" value="LysR_substrate"/>
    <property type="match status" value="1"/>
</dbReference>
<dbReference type="Gene3D" id="3.40.190.290">
    <property type="match status" value="1"/>
</dbReference>
<sequence>MISSQQLEYFRAVARELHFTRAAAQLRIAQPALSQQIRKLERQLGVTLFERDNHRVEITAAGRALLTHAERILSDLTAVDEEMSGWAGGTRGRVRLGTARGLAAALTRMLARFGEQYPLIVVELREESTSAMVCDLHAGQLDAATLGAPPSPDDIRLAYHPLGREPLVLVTGANGPLAGRQQVRIADLDGVDLLLYSPGSAVRESIVAALAAAGARPQIRFEAREYGTARMVANAGLAVAIMPRTVAEEAGPPVEVIQLRPAPTWSPALAWSAERRPAPALTAFLDFAIQHLDKHSDSPSAL</sequence>
<evidence type="ECO:0000256" key="5">
    <source>
        <dbReference type="ARBA" id="ARBA00023163"/>
    </source>
</evidence>
<dbReference type="PANTHER" id="PTHR30346">
    <property type="entry name" value="TRANSCRIPTIONAL DUAL REGULATOR HCAR-RELATED"/>
    <property type="match status" value="1"/>
</dbReference>
<accession>A0ABN2J7A3</accession>
<reference evidence="7 8" key="1">
    <citation type="journal article" date="2019" name="Int. J. Syst. Evol. Microbiol.">
        <title>The Global Catalogue of Microorganisms (GCM) 10K type strain sequencing project: providing services to taxonomists for standard genome sequencing and annotation.</title>
        <authorList>
            <consortium name="The Broad Institute Genomics Platform"/>
            <consortium name="The Broad Institute Genome Sequencing Center for Infectious Disease"/>
            <person name="Wu L."/>
            <person name="Ma J."/>
        </authorList>
    </citation>
    <scope>NUCLEOTIDE SEQUENCE [LARGE SCALE GENOMIC DNA]</scope>
    <source>
        <strain evidence="7 8">JCM 14718</strain>
    </source>
</reference>
<dbReference type="InterPro" id="IPR036388">
    <property type="entry name" value="WH-like_DNA-bd_sf"/>
</dbReference>
<evidence type="ECO:0000256" key="4">
    <source>
        <dbReference type="ARBA" id="ARBA00023159"/>
    </source>
</evidence>
<keyword evidence="2" id="KW-0805">Transcription regulation</keyword>
<comment type="similarity">
    <text evidence="1">Belongs to the LysR transcriptional regulatory family.</text>
</comment>
<feature type="domain" description="HTH lysR-type" evidence="6">
    <location>
        <begin position="2"/>
        <end position="59"/>
    </location>
</feature>
<dbReference type="PANTHER" id="PTHR30346:SF28">
    <property type="entry name" value="HTH-TYPE TRANSCRIPTIONAL REGULATOR CYNR"/>
    <property type="match status" value="1"/>
</dbReference>
<dbReference type="InterPro" id="IPR005119">
    <property type="entry name" value="LysR_subst-bd"/>
</dbReference>
<comment type="caution">
    <text evidence="7">The sequence shown here is derived from an EMBL/GenBank/DDBJ whole genome shotgun (WGS) entry which is preliminary data.</text>
</comment>
<name>A0ABN2J7A3_9ACTN</name>
<dbReference type="SUPFAM" id="SSF46785">
    <property type="entry name" value="Winged helix' DNA-binding domain"/>
    <property type="match status" value="1"/>
</dbReference>
<dbReference type="Pfam" id="PF00126">
    <property type="entry name" value="HTH_1"/>
    <property type="match status" value="1"/>
</dbReference>
<dbReference type="Gene3D" id="1.10.10.10">
    <property type="entry name" value="Winged helix-like DNA-binding domain superfamily/Winged helix DNA-binding domain"/>
    <property type="match status" value="1"/>
</dbReference>
<dbReference type="SUPFAM" id="SSF53850">
    <property type="entry name" value="Periplasmic binding protein-like II"/>
    <property type="match status" value="1"/>
</dbReference>
<dbReference type="InterPro" id="IPR000847">
    <property type="entry name" value="LysR_HTH_N"/>
</dbReference>
<keyword evidence="3" id="KW-0238">DNA-binding</keyword>
<keyword evidence="5" id="KW-0804">Transcription</keyword>
<protein>
    <submittedName>
        <fullName evidence="7">LysR family transcriptional regulator</fullName>
    </submittedName>
</protein>
<evidence type="ECO:0000259" key="6">
    <source>
        <dbReference type="PROSITE" id="PS50931"/>
    </source>
</evidence>
<dbReference type="CDD" id="cd05466">
    <property type="entry name" value="PBP2_LTTR_substrate"/>
    <property type="match status" value="1"/>
</dbReference>
<evidence type="ECO:0000256" key="3">
    <source>
        <dbReference type="ARBA" id="ARBA00023125"/>
    </source>
</evidence>
<dbReference type="EMBL" id="BAAANY010000043">
    <property type="protein sequence ID" value="GAA1719436.1"/>
    <property type="molecule type" value="Genomic_DNA"/>
</dbReference>
<evidence type="ECO:0000313" key="8">
    <source>
        <dbReference type="Proteomes" id="UP001500618"/>
    </source>
</evidence>